<comment type="caution">
    <text evidence="1">The sequence shown here is derived from an EMBL/GenBank/DDBJ whole genome shotgun (WGS) entry which is preliminary data.</text>
</comment>
<accession>A0ABY6ULT9</accession>
<dbReference type="EMBL" id="CABFNS010000826">
    <property type="protein sequence ID" value="VUC30974.1"/>
    <property type="molecule type" value="Genomic_DNA"/>
</dbReference>
<dbReference type="Proteomes" id="UP000766486">
    <property type="component" value="Unassembled WGS sequence"/>
</dbReference>
<name>A0ABY6ULT9_BIOOC</name>
<evidence type="ECO:0000313" key="2">
    <source>
        <dbReference type="Proteomes" id="UP000766486"/>
    </source>
</evidence>
<proteinExistence type="predicted"/>
<gene>
    <name evidence="1" type="ORF">CLO192961_LOCUS296324</name>
</gene>
<reference evidence="1 2" key="1">
    <citation type="submission" date="2019-06" db="EMBL/GenBank/DDBJ databases">
        <authorList>
            <person name="Broberg M."/>
        </authorList>
    </citation>
    <scope>NUCLEOTIDE SEQUENCE [LARGE SCALE GENOMIC DNA]</scope>
</reference>
<sequence length="158" mass="17824">MDAFNDIGQRWCLAIHWMRQISLFYKLNLLTKQSWENNSGNDISSMDVKEIKDGIMNFVRQISLKDRQTRDVNLKPTFDFDGWISAMESSVSQDQGMELEGELELAETGSFSTVYMDDVQAGLLNNASSMFYLDGLAEMGLGGDVESLVEEWGQSGLE</sequence>
<organism evidence="1 2">
    <name type="scientific">Bionectria ochroleuca</name>
    <name type="common">Gliocladium roseum</name>
    <dbReference type="NCBI Taxonomy" id="29856"/>
    <lineage>
        <taxon>Eukaryota</taxon>
        <taxon>Fungi</taxon>
        <taxon>Dikarya</taxon>
        <taxon>Ascomycota</taxon>
        <taxon>Pezizomycotina</taxon>
        <taxon>Sordariomycetes</taxon>
        <taxon>Hypocreomycetidae</taxon>
        <taxon>Hypocreales</taxon>
        <taxon>Bionectriaceae</taxon>
        <taxon>Clonostachys</taxon>
    </lineage>
</organism>
<keyword evidence="2" id="KW-1185">Reference proteome</keyword>
<protein>
    <submittedName>
        <fullName evidence="1">Uncharacterized protein</fullName>
    </submittedName>
</protein>
<evidence type="ECO:0000313" key="1">
    <source>
        <dbReference type="EMBL" id="VUC30974.1"/>
    </source>
</evidence>